<name>A0ACC3N3F4_9PEZI</name>
<dbReference type="Proteomes" id="UP001281147">
    <property type="component" value="Unassembled WGS sequence"/>
</dbReference>
<evidence type="ECO:0000313" key="2">
    <source>
        <dbReference type="Proteomes" id="UP001281147"/>
    </source>
</evidence>
<organism evidence="1 2">
    <name type="scientific">Vermiconidia calcicola</name>
    <dbReference type="NCBI Taxonomy" id="1690605"/>
    <lineage>
        <taxon>Eukaryota</taxon>
        <taxon>Fungi</taxon>
        <taxon>Dikarya</taxon>
        <taxon>Ascomycota</taxon>
        <taxon>Pezizomycotina</taxon>
        <taxon>Dothideomycetes</taxon>
        <taxon>Dothideomycetidae</taxon>
        <taxon>Mycosphaerellales</taxon>
        <taxon>Extremaceae</taxon>
        <taxon>Vermiconidia</taxon>
    </lineage>
</organism>
<gene>
    <name evidence="1" type="ORF">LTR37_011063</name>
</gene>
<sequence>MAQSIVEASISDLQHALSTGSITSVELLAKYLLRIFTYDCRGPCLNSIPILNPDVFEEAAASDARRQAGELRGPLDGIPYTIKDSMKYKGQTCATGSPAFKNFVANEDSFIAEVLRKAGAISIGRTNTPPMMASGMHRGEYGRAGSPYNPEYLTAAFSSGSSNGSGTSTAASFAAFGLGSETVSSGRAPASSNALVAYTPSRTVISPRGVWPLYPTCDVHVPHTRTVKDMLSVLDVITQEDSTTDGDFWRQQKFVEIPKVPLPRSFHDLLPDAESSLHGKRIAVPRMYIGEQDSKAKPTVVSEDVVELWKRARKDIEALGATVVETDFPLVTNYEDDSVSGRPNNVQGFKPDWNGKERGELVAYLWDDFLEQSGDPNFSGGLGSVDGSLMFPRPEGYIPDRYMEIKNFLDYPGLVELCKKRNGKSIWEVDGIQEALPALEAQRKRDLEDWMDDQGIDIVVFPANGDVGKADLDTNDESAKHALQNGVKYSNGNRALRHMGVPTVSVPMGVMAKSKMPVNLTFAGKHGQDADLLRYAYAFEKRASRRIQPPVTPALPTDTLLGVERSTHSNTSSPIALGDVSIDKISENRLRFKGEIKTLTPEDVRLEAFVDGHAIPDSNVTMSDGSWSVEAEVTSFEPSKPLYGGVGLVVGNFNFIVLARSSQQVFGKLVTVPQTG</sequence>
<comment type="caution">
    <text evidence="1">The sequence shown here is derived from an EMBL/GenBank/DDBJ whole genome shotgun (WGS) entry which is preliminary data.</text>
</comment>
<keyword evidence="2" id="KW-1185">Reference proteome</keyword>
<proteinExistence type="predicted"/>
<evidence type="ECO:0000313" key="1">
    <source>
        <dbReference type="EMBL" id="KAK3709084.1"/>
    </source>
</evidence>
<dbReference type="EMBL" id="JAUTXU010000095">
    <property type="protein sequence ID" value="KAK3709084.1"/>
    <property type="molecule type" value="Genomic_DNA"/>
</dbReference>
<accession>A0ACC3N3F4</accession>
<reference evidence="1" key="1">
    <citation type="submission" date="2023-07" db="EMBL/GenBank/DDBJ databases">
        <title>Black Yeasts Isolated from many extreme environments.</title>
        <authorList>
            <person name="Coleine C."/>
            <person name="Stajich J.E."/>
            <person name="Selbmann L."/>
        </authorList>
    </citation>
    <scope>NUCLEOTIDE SEQUENCE</scope>
    <source>
        <strain evidence="1">CCFEE 5714</strain>
    </source>
</reference>
<protein>
    <submittedName>
        <fullName evidence="1">Uncharacterized protein</fullName>
    </submittedName>
</protein>